<proteinExistence type="predicted"/>
<dbReference type="AlphaFoldDB" id="A0AAI8TVW9"/>
<reference evidence="2" key="3">
    <citation type="submission" date="2023-03" db="EMBL/GenBank/DDBJ databases">
        <title>Draft genome sequence of a Mycolicibacterium mageritense strain H4_3_1 isolated from a hybrid biological-inorganic system reactor.</title>
        <authorList>
            <person name="Feng X."/>
            <person name="Kazama D."/>
            <person name="Sato K."/>
            <person name="Kobayashi H."/>
        </authorList>
    </citation>
    <scope>NUCLEOTIDE SEQUENCE</scope>
    <source>
        <strain evidence="2">H4_3_1</strain>
    </source>
</reference>
<reference evidence="1 3" key="1">
    <citation type="journal article" date="2019" name="Emerg. Microbes Infect.">
        <title>Comprehensive subspecies identification of 175 nontuberculous mycobacteria species based on 7547 genomic profiles.</title>
        <authorList>
            <person name="Matsumoto Y."/>
            <person name="Kinjo T."/>
            <person name="Motooka D."/>
            <person name="Nabeya D."/>
            <person name="Jung N."/>
            <person name="Uechi K."/>
            <person name="Horii T."/>
            <person name="Iida T."/>
            <person name="Fujita J."/>
            <person name="Nakamura S."/>
        </authorList>
    </citation>
    <scope>NUCLEOTIDE SEQUENCE [LARGE SCALE GENOMIC DNA]</scope>
    <source>
        <strain evidence="1 3">JCM 12375</strain>
    </source>
</reference>
<keyword evidence="3" id="KW-1185">Reference proteome</keyword>
<dbReference type="Proteomes" id="UP000465622">
    <property type="component" value="Chromosome"/>
</dbReference>
<organism evidence="2 4">
    <name type="scientific">Mycolicibacterium mageritense</name>
    <name type="common">Mycobacterium mageritense</name>
    <dbReference type="NCBI Taxonomy" id="53462"/>
    <lineage>
        <taxon>Bacteria</taxon>
        <taxon>Bacillati</taxon>
        <taxon>Actinomycetota</taxon>
        <taxon>Actinomycetes</taxon>
        <taxon>Mycobacteriales</taxon>
        <taxon>Mycobacteriaceae</taxon>
        <taxon>Mycolicibacterium</taxon>
    </lineage>
</organism>
<gene>
    <name evidence="2" type="ORF">hbim_05911</name>
    <name evidence="1" type="ORF">MMAGJ_64270</name>
</gene>
<evidence type="ECO:0000313" key="3">
    <source>
        <dbReference type="Proteomes" id="UP000465622"/>
    </source>
</evidence>
<dbReference type="Proteomes" id="UP001241092">
    <property type="component" value="Chromosome"/>
</dbReference>
<evidence type="ECO:0000313" key="4">
    <source>
        <dbReference type="Proteomes" id="UP001241092"/>
    </source>
</evidence>
<dbReference type="EMBL" id="AP027452">
    <property type="protein sequence ID" value="BDY31953.1"/>
    <property type="molecule type" value="Genomic_DNA"/>
</dbReference>
<sequence>MTTVDLGRIGAAIVAEHLADEGESILDLEVGQSAVRIRTTHGAWTVAPTEAPRDDLMIVAGVTAVVDAAGPVRCFGVLPDGRILPLYEARGLRDYVAAVQPPLDPVDVALLVAEHADPNDRARFVVHTPGRTAAGAPVAAPHTVSDGRAGTRVSVITYTWEHSDDSSTKHHDEWTVSVGADGQLDWTHTALD</sequence>
<evidence type="ECO:0000313" key="1">
    <source>
        <dbReference type="EMBL" id="BBX37145.1"/>
    </source>
</evidence>
<evidence type="ECO:0000313" key="2">
    <source>
        <dbReference type="EMBL" id="BDY31953.1"/>
    </source>
</evidence>
<reference evidence="1" key="2">
    <citation type="submission" date="2020-02" db="EMBL/GenBank/DDBJ databases">
        <authorList>
            <person name="Matsumoto Y."/>
            <person name="Kinjo T."/>
            <person name="Motooka D."/>
            <person name="Nabeya D."/>
            <person name="Jung N."/>
            <person name="Uechi K."/>
            <person name="Horii T."/>
            <person name="Iida T."/>
            <person name="Fujita J."/>
            <person name="Nakamura S."/>
        </authorList>
    </citation>
    <scope>NUCLEOTIDE SEQUENCE</scope>
    <source>
        <strain evidence="1">JCM 12375</strain>
    </source>
</reference>
<name>A0AAI8TVW9_MYCME</name>
<accession>A0AAI8TVW9</accession>
<dbReference type="EMBL" id="AP022567">
    <property type="protein sequence ID" value="BBX37145.1"/>
    <property type="molecule type" value="Genomic_DNA"/>
</dbReference>
<dbReference type="RefSeq" id="WP_036440366.1">
    <property type="nucleotide sequence ID" value="NZ_AP022567.1"/>
</dbReference>
<protein>
    <submittedName>
        <fullName evidence="2">Uncharacterized protein</fullName>
    </submittedName>
</protein>